<reference evidence="1" key="1">
    <citation type="submission" date="2015-07" db="EMBL/GenBank/DDBJ databases">
        <title>MeaNS - Measles Nucleotide Surveillance Program.</title>
        <authorList>
            <person name="Tran T."/>
            <person name="Druce J."/>
        </authorList>
    </citation>
    <scope>NUCLEOTIDE SEQUENCE</scope>
    <source>
        <strain evidence="1">UCB-OBI-ISO-001</strain>
        <tissue evidence="1">Gonad</tissue>
    </source>
</reference>
<dbReference type="AlphaFoldDB" id="A0A0L8HGQ1"/>
<accession>A0A0L8HGQ1</accession>
<gene>
    <name evidence="1" type="ORF">OCBIM_22014952mg</name>
</gene>
<name>A0A0L8HGQ1_OCTBM</name>
<organism evidence="1">
    <name type="scientific">Octopus bimaculoides</name>
    <name type="common">California two-spotted octopus</name>
    <dbReference type="NCBI Taxonomy" id="37653"/>
    <lineage>
        <taxon>Eukaryota</taxon>
        <taxon>Metazoa</taxon>
        <taxon>Spiralia</taxon>
        <taxon>Lophotrochozoa</taxon>
        <taxon>Mollusca</taxon>
        <taxon>Cephalopoda</taxon>
        <taxon>Coleoidea</taxon>
        <taxon>Octopodiformes</taxon>
        <taxon>Octopoda</taxon>
        <taxon>Incirrata</taxon>
        <taxon>Octopodidae</taxon>
        <taxon>Octopus</taxon>
    </lineage>
</organism>
<sequence length="54" mass="6573">MKNFLSKNTLQSSLHKSYCFQVSSFEQFIPKCLWLHVWKFKKFKSDMNELICRP</sequence>
<dbReference type="EMBL" id="KQ418188">
    <property type="protein sequence ID" value="KOF88412.1"/>
    <property type="molecule type" value="Genomic_DNA"/>
</dbReference>
<proteinExistence type="predicted"/>
<evidence type="ECO:0000313" key="1">
    <source>
        <dbReference type="EMBL" id="KOF88412.1"/>
    </source>
</evidence>
<protein>
    <submittedName>
        <fullName evidence="1">Uncharacterized protein</fullName>
    </submittedName>
</protein>